<dbReference type="EMBL" id="JABFUD020000023">
    <property type="protein sequence ID" value="KAI5061143.1"/>
    <property type="molecule type" value="Genomic_DNA"/>
</dbReference>
<evidence type="ECO:0000313" key="1">
    <source>
        <dbReference type="EMBL" id="KAI5061143.1"/>
    </source>
</evidence>
<dbReference type="Proteomes" id="UP000886520">
    <property type="component" value="Chromosome 23"/>
</dbReference>
<proteinExistence type="predicted"/>
<reference evidence="1" key="1">
    <citation type="submission" date="2021-01" db="EMBL/GenBank/DDBJ databases">
        <title>Adiantum capillus-veneris genome.</title>
        <authorList>
            <person name="Fang Y."/>
            <person name="Liao Q."/>
        </authorList>
    </citation>
    <scope>NUCLEOTIDE SEQUENCE</scope>
    <source>
        <strain evidence="1">H3</strain>
        <tissue evidence="1">Leaf</tissue>
    </source>
</reference>
<dbReference type="AlphaFoldDB" id="A0A9D4U520"/>
<comment type="caution">
    <text evidence="1">The sequence shown here is derived from an EMBL/GenBank/DDBJ whole genome shotgun (WGS) entry which is preliminary data.</text>
</comment>
<protein>
    <submittedName>
        <fullName evidence="1">Uncharacterized protein</fullName>
    </submittedName>
</protein>
<evidence type="ECO:0000313" key="2">
    <source>
        <dbReference type="Proteomes" id="UP000886520"/>
    </source>
</evidence>
<keyword evidence="2" id="KW-1185">Reference proteome</keyword>
<accession>A0A9D4U520</accession>
<name>A0A9D4U520_ADICA</name>
<feature type="non-terminal residue" evidence="1">
    <location>
        <position position="1"/>
    </location>
</feature>
<organism evidence="1 2">
    <name type="scientific">Adiantum capillus-veneris</name>
    <name type="common">Maidenhair fern</name>
    <dbReference type="NCBI Taxonomy" id="13818"/>
    <lineage>
        <taxon>Eukaryota</taxon>
        <taxon>Viridiplantae</taxon>
        <taxon>Streptophyta</taxon>
        <taxon>Embryophyta</taxon>
        <taxon>Tracheophyta</taxon>
        <taxon>Polypodiopsida</taxon>
        <taxon>Polypodiidae</taxon>
        <taxon>Polypodiales</taxon>
        <taxon>Pteridineae</taxon>
        <taxon>Pteridaceae</taxon>
        <taxon>Vittarioideae</taxon>
        <taxon>Adiantum</taxon>
    </lineage>
</organism>
<sequence length="62" mass="6964">KIIFSRFMQGEANGNCIEIAEYSGRAFNQAVCSLDCMEGPYLPARKKRKGARAGLVLFYFLL</sequence>
<gene>
    <name evidence="1" type="ORF">GOP47_0023648</name>
</gene>